<keyword evidence="1" id="KW-0812">Transmembrane</keyword>
<feature type="transmembrane region" description="Helical" evidence="1">
    <location>
        <begin position="73"/>
        <end position="95"/>
    </location>
</feature>
<reference evidence="3 4" key="1">
    <citation type="submission" date="2014-04" db="EMBL/GenBank/DDBJ databases">
        <title>Evolutionary Origins and Diversification of the Mycorrhizal Mutualists.</title>
        <authorList>
            <consortium name="DOE Joint Genome Institute"/>
            <consortium name="Mycorrhizal Genomics Consortium"/>
            <person name="Kohler A."/>
            <person name="Kuo A."/>
            <person name="Nagy L.G."/>
            <person name="Floudas D."/>
            <person name="Copeland A."/>
            <person name="Barry K.W."/>
            <person name="Cichocki N."/>
            <person name="Veneault-Fourrey C."/>
            <person name="LaButti K."/>
            <person name="Lindquist E.A."/>
            <person name="Lipzen A."/>
            <person name="Lundell T."/>
            <person name="Morin E."/>
            <person name="Murat C."/>
            <person name="Riley R."/>
            <person name="Ohm R."/>
            <person name="Sun H."/>
            <person name="Tunlid A."/>
            <person name="Henrissat B."/>
            <person name="Grigoriev I.V."/>
            <person name="Hibbett D.S."/>
            <person name="Martin F."/>
        </authorList>
    </citation>
    <scope>NUCLEOTIDE SEQUENCE [LARGE SCALE GENOMIC DNA]</scope>
    <source>
        <strain evidence="3 4">MD-312</strain>
    </source>
</reference>
<feature type="transmembrane region" description="Helical" evidence="1">
    <location>
        <begin position="102"/>
        <end position="120"/>
    </location>
</feature>
<gene>
    <name evidence="3" type="ORF">HYDPIDRAFT_33666</name>
</gene>
<dbReference type="OrthoDB" id="3349377at2759"/>
<evidence type="ECO:0000313" key="3">
    <source>
        <dbReference type="EMBL" id="KIJ58959.1"/>
    </source>
</evidence>
<name>A0A0C9V116_9AGAM</name>
<feature type="transmembrane region" description="Helical" evidence="1">
    <location>
        <begin position="208"/>
        <end position="228"/>
    </location>
</feature>
<protein>
    <recommendedName>
        <fullName evidence="2">DUF6533 domain-containing protein</fullName>
    </recommendedName>
</protein>
<dbReference type="Pfam" id="PF20151">
    <property type="entry name" value="DUF6533"/>
    <property type="match status" value="1"/>
</dbReference>
<keyword evidence="1" id="KW-1133">Transmembrane helix</keyword>
<evidence type="ECO:0000256" key="1">
    <source>
        <dbReference type="SAM" id="Phobius"/>
    </source>
</evidence>
<dbReference type="AlphaFoldDB" id="A0A0C9V116"/>
<dbReference type="InterPro" id="IPR045340">
    <property type="entry name" value="DUF6533"/>
</dbReference>
<keyword evidence="4" id="KW-1185">Reference proteome</keyword>
<feature type="transmembrane region" description="Helical" evidence="1">
    <location>
        <begin position="249"/>
        <end position="273"/>
    </location>
</feature>
<dbReference type="HOGENOM" id="CLU_035509_15_0_1"/>
<proteinExistence type="predicted"/>
<keyword evidence="1" id="KW-0472">Membrane</keyword>
<feature type="transmembrane region" description="Helical" evidence="1">
    <location>
        <begin position="132"/>
        <end position="154"/>
    </location>
</feature>
<evidence type="ECO:0000313" key="4">
    <source>
        <dbReference type="Proteomes" id="UP000053820"/>
    </source>
</evidence>
<evidence type="ECO:0000259" key="2">
    <source>
        <dbReference type="Pfam" id="PF20151"/>
    </source>
</evidence>
<feature type="transmembrane region" description="Helical" evidence="1">
    <location>
        <begin position="161"/>
        <end position="184"/>
    </location>
</feature>
<dbReference type="EMBL" id="KN839903">
    <property type="protein sequence ID" value="KIJ58959.1"/>
    <property type="molecule type" value="Genomic_DNA"/>
</dbReference>
<sequence>MPSRTFRPFYSSHSRYSRMSRIAEVAEYISVARVVQITRICQSPYVVMFYDHILTFDQEVEYIWKSSWSLNTVVYIIFRYGGSAAGLLNAFGFLAQGHATENVFQILVLSGVYLAAALVYDAVPVAESSLCYKAGLAVSSRGLYMILQMRLYVLYNNSKKILILTGGAYIAEIVAMSTILGIAYGNAKSANEPAPGIFICTNLNKPKIFYSFWLAPLIFESILCFLAIMIGVQRSKDHFRPALISGTRLVNVIVMGNVIYFVGVLLSCVVGAATSLDFSPQWLAVSDGFPQAVQVIAGCRLILHIRGAASEGLYNTTITSTRVGAQLQRFLPKSDLDEA</sequence>
<accession>A0A0C9V116</accession>
<dbReference type="Proteomes" id="UP000053820">
    <property type="component" value="Unassembled WGS sequence"/>
</dbReference>
<organism evidence="3 4">
    <name type="scientific">Hydnomerulius pinastri MD-312</name>
    <dbReference type="NCBI Taxonomy" id="994086"/>
    <lineage>
        <taxon>Eukaryota</taxon>
        <taxon>Fungi</taxon>
        <taxon>Dikarya</taxon>
        <taxon>Basidiomycota</taxon>
        <taxon>Agaricomycotina</taxon>
        <taxon>Agaricomycetes</taxon>
        <taxon>Agaricomycetidae</taxon>
        <taxon>Boletales</taxon>
        <taxon>Boletales incertae sedis</taxon>
        <taxon>Leucogyrophana</taxon>
    </lineage>
</organism>
<feature type="domain" description="DUF6533" evidence="2">
    <location>
        <begin position="43"/>
        <end position="82"/>
    </location>
</feature>